<sequence>MSVAVVSTTSSTTTVSSATTVESVASALLLAALFPQDAKDTAANATNKNTNFFISFAF</sequence>
<dbReference type="AlphaFoldDB" id="J9CY00"/>
<accession>J9CY00</accession>
<name>J9CY00_9ZZZZ</name>
<dbReference type="EMBL" id="AMCI01001570">
    <property type="protein sequence ID" value="EJX05126.1"/>
    <property type="molecule type" value="Genomic_DNA"/>
</dbReference>
<comment type="caution">
    <text evidence="1">The sequence shown here is derived from an EMBL/GenBank/DDBJ whole genome shotgun (WGS) entry which is preliminary data.</text>
</comment>
<organism evidence="1">
    <name type="scientific">gut metagenome</name>
    <dbReference type="NCBI Taxonomy" id="749906"/>
    <lineage>
        <taxon>unclassified sequences</taxon>
        <taxon>metagenomes</taxon>
        <taxon>organismal metagenomes</taxon>
    </lineage>
</organism>
<reference evidence="1" key="1">
    <citation type="journal article" date="2012" name="PLoS ONE">
        <title>Gene sets for utilization of primary and secondary nutrition supplies in the distal gut of endangered iberian lynx.</title>
        <authorList>
            <person name="Alcaide M."/>
            <person name="Messina E."/>
            <person name="Richter M."/>
            <person name="Bargiela R."/>
            <person name="Peplies J."/>
            <person name="Huws S.A."/>
            <person name="Newbold C.J."/>
            <person name="Golyshin P.N."/>
            <person name="Simon M.A."/>
            <person name="Lopez G."/>
            <person name="Yakimov M.M."/>
            <person name="Ferrer M."/>
        </authorList>
    </citation>
    <scope>NUCLEOTIDE SEQUENCE</scope>
</reference>
<proteinExistence type="predicted"/>
<gene>
    <name evidence="1" type="ORF">EVA_06766</name>
</gene>
<protein>
    <submittedName>
        <fullName evidence="1">Uncharacterized protein</fullName>
    </submittedName>
</protein>
<evidence type="ECO:0000313" key="1">
    <source>
        <dbReference type="EMBL" id="EJX05126.1"/>
    </source>
</evidence>